<reference evidence="3" key="1">
    <citation type="journal article" date="2019" name="Int. J. Syst. Evol. Microbiol.">
        <title>The Global Catalogue of Microorganisms (GCM) 10K type strain sequencing project: providing services to taxonomists for standard genome sequencing and annotation.</title>
        <authorList>
            <consortium name="The Broad Institute Genomics Platform"/>
            <consortium name="The Broad Institute Genome Sequencing Center for Infectious Disease"/>
            <person name="Wu L."/>
            <person name="Ma J."/>
        </authorList>
    </citation>
    <scope>NUCLEOTIDE SEQUENCE [LARGE SCALE GENOMIC DNA]</scope>
    <source>
        <strain evidence="3">KCTC 33676</strain>
    </source>
</reference>
<organism evidence="2 3">
    <name type="scientific">Marinicrinis sediminis</name>
    <dbReference type="NCBI Taxonomy" id="1652465"/>
    <lineage>
        <taxon>Bacteria</taxon>
        <taxon>Bacillati</taxon>
        <taxon>Bacillota</taxon>
        <taxon>Bacilli</taxon>
        <taxon>Bacillales</taxon>
        <taxon>Paenibacillaceae</taxon>
    </lineage>
</organism>
<evidence type="ECO:0000313" key="3">
    <source>
        <dbReference type="Proteomes" id="UP001597497"/>
    </source>
</evidence>
<keyword evidence="3" id="KW-1185">Reference proteome</keyword>
<dbReference type="Gene3D" id="3.10.620.30">
    <property type="match status" value="1"/>
</dbReference>
<dbReference type="Pfam" id="PF08379">
    <property type="entry name" value="Bact_transglu_N"/>
    <property type="match status" value="1"/>
</dbReference>
<dbReference type="InterPro" id="IPR002931">
    <property type="entry name" value="Transglutaminase-like"/>
</dbReference>
<feature type="domain" description="Transglutaminase-like" evidence="1">
    <location>
        <begin position="173"/>
        <end position="240"/>
    </location>
</feature>
<dbReference type="SUPFAM" id="SSF54001">
    <property type="entry name" value="Cysteine proteinases"/>
    <property type="match status" value="1"/>
</dbReference>
<gene>
    <name evidence="2" type="ORF">ACFSUC_05465</name>
</gene>
<sequence length="287" mass="33451">MLYVVEQVTHYQYESTVTSSINKCRMMPIQDFEQRCLSYELEVDPQTTVYHHQDYWHNPVQTFYIHVPHEELRIVTRSVVRLSRQVPTESMAWSFRESLALFGNRSFQGKYAEFLQTTAYTKLDQEAARQVSEPIWQQSRHPLAFVKELNRYIYQHFSYEAGTSTVHSTAQDLWDKRKGVCQDFTHFMLAICRYRGIPARYVSGYVYCGEDAAMRGDSATHAWVEVYIPGIGWVGFDPTNHKYAVNQHIRMAIGRDYLDIVPLKGVYEGGKQTLSVKVSIHLQQERG</sequence>
<dbReference type="InterPro" id="IPR013589">
    <property type="entry name" value="Bac_transglu_N"/>
</dbReference>
<protein>
    <submittedName>
        <fullName evidence="2">Transglutaminase domain-containing protein</fullName>
    </submittedName>
</protein>
<accession>A0ABW5R7P3</accession>
<comment type="caution">
    <text evidence="2">The sequence shown here is derived from an EMBL/GenBank/DDBJ whole genome shotgun (WGS) entry which is preliminary data.</text>
</comment>
<dbReference type="Pfam" id="PF01841">
    <property type="entry name" value="Transglut_core"/>
    <property type="match status" value="1"/>
</dbReference>
<dbReference type="RefSeq" id="WP_379928478.1">
    <property type="nucleotide sequence ID" value="NZ_JBHUMM010000008.1"/>
</dbReference>
<dbReference type="EMBL" id="JBHUMM010000008">
    <property type="protein sequence ID" value="MFD2671048.1"/>
    <property type="molecule type" value="Genomic_DNA"/>
</dbReference>
<dbReference type="InterPro" id="IPR038765">
    <property type="entry name" value="Papain-like_cys_pep_sf"/>
</dbReference>
<evidence type="ECO:0000259" key="1">
    <source>
        <dbReference type="SMART" id="SM00460"/>
    </source>
</evidence>
<dbReference type="PANTHER" id="PTHR33490:SF6">
    <property type="entry name" value="SLL1049 PROTEIN"/>
    <property type="match status" value="1"/>
</dbReference>
<name>A0ABW5R7P3_9BACL</name>
<dbReference type="SMART" id="SM00460">
    <property type="entry name" value="TGc"/>
    <property type="match status" value="1"/>
</dbReference>
<dbReference type="PANTHER" id="PTHR33490">
    <property type="entry name" value="BLR5614 PROTEIN-RELATED"/>
    <property type="match status" value="1"/>
</dbReference>
<evidence type="ECO:0000313" key="2">
    <source>
        <dbReference type="EMBL" id="MFD2671048.1"/>
    </source>
</evidence>
<dbReference type="Proteomes" id="UP001597497">
    <property type="component" value="Unassembled WGS sequence"/>
</dbReference>
<proteinExistence type="predicted"/>